<dbReference type="Pfam" id="PF02518">
    <property type="entry name" value="HATPase_c"/>
    <property type="match status" value="1"/>
</dbReference>
<dbReference type="CDD" id="cd16922">
    <property type="entry name" value="HATPase_EvgS-ArcB-TorS-like"/>
    <property type="match status" value="1"/>
</dbReference>
<dbReference type="InterPro" id="IPR005467">
    <property type="entry name" value="His_kinase_dom"/>
</dbReference>
<gene>
    <name evidence="8" type="ORF">KQI89_09570</name>
</gene>
<proteinExistence type="predicted"/>
<name>A0ABS6F0J9_9CLOT</name>
<keyword evidence="9" id="KW-1185">Reference proteome</keyword>
<sequence length="502" mass="58404">MCYDTSNDKTSTSRLYIKNHIVKDLDAKFIEITGYTKEELLGKSINDLFELLKLNILKKKERNTCFFITKNNTCIEIDFYKKDYFYDKSMEFIFIIDSIVKLEDKFPYAYSLYMENKMGVAIYYAKDLRLLKANETLLNFLQEPHNKIENSIGRTLPEILPNWPGSESEKIWKDVITSKKTYYGREKIYEGFNRGITYWDVVITPIIEDGTSVYIIQTITDSTEHVLDRKKIEEQNKTLEQIMEKKSNFFSMISHELKTPLNVILGALQLMENLDTNDLNSSYKLTQKYIKMQKQNSFRLLKLINNLIDITKIEENHFTINNSNFDIVRVIENITMSAVKYTKLKNIDLIFDTEVEEKYMAFDIEKIERIMLNLLSNAIKFTDPGGKIEVAIYDRKEKILISVKDSGIGIPEDMLDKIFDHFTQVDTTLRRKAEGSGIGLFLVKSLVEIQGGTISVKSQYGKGSEFLMELPVKLIDNEVPIEDNRPLSNISKINIEFSDIYF</sequence>
<dbReference type="Proteomes" id="UP000736583">
    <property type="component" value="Unassembled WGS sequence"/>
</dbReference>
<comment type="caution">
    <text evidence="8">The sequence shown here is derived from an EMBL/GenBank/DDBJ whole genome shotgun (WGS) entry which is preliminary data.</text>
</comment>
<evidence type="ECO:0000256" key="3">
    <source>
        <dbReference type="ARBA" id="ARBA00022679"/>
    </source>
</evidence>
<dbReference type="SMART" id="SM00387">
    <property type="entry name" value="HATPase_c"/>
    <property type="match status" value="1"/>
</dbReference>
<organism evidence="8 9">
    <name type="scientific">Clostridium simiarum</name>
    <dbReference type="NCBI Taxonomy" id="2841506"/>
    <lineage>
        <taxon>Bacteria</taxon>
        <taxon>Bacillati</taxon>
        <taxon>Bacillota</taxon>
        <taxon>Clostridia</taxon>
        <taxon>Eubacteriales</taxon>
        <taxon>Clostridiaceae</taxon>
        <taxon>Clostridium</taxon>
    </lineage>
</organism>
<protein>
    <recommendedName>
        <fullName evidence="2">histidine kinase</fullName>
        <ecNumber evidence="2">2.7.13.3</ecNumber>
    </recommendedName>
</protein>
<accession>A0ABS6F0J9</accession>
<feature type="domain" description="Histidine kinase" evidence="6">
    <location>
        <begin position="252"/>
        <end position="474"/>
    </location>
</feature>
<dbReference type="PANTHER" id="PTHR43711">
    <property type="entry name" value="TWO-COMPONENT HISTIDINE KINASE"/>
    <property type="match status" value="1"/>
</dbReference>
<dbReference type="InterPro" id="IPR050736">
    <property type="entry name" value="Sensor_HK_Regulatory"/>
</dbReference>
<evidence type="ECO:0000256" key="5">
    <source>
        <dbReference type="ARBA" id="ARBA00023012"/>
    </source>
</evidence>
<dbReference type="PANTHER" id="PTHR43711:SF26">
    <property type="entry name" value="SENSOR HISTIDINE KINASE RCSC"/>
    <property type="match status" value="1"/>
</dbReference>
<dbReference type="PROSITE" id="PS50112">
    <property type="entry name" value="PAS"/>
    <property type="match status" value="1"/>
</dbReference>
<evidence type="ECO:0000313" key="8">
    <source>
        <dbReference type="EMBL" id="MBU5592017.1"/>
    </source>
</evidence>
<dbReference type="InterPro" id="IPR003594">
    <property type="entry name" value="HATPase_dom"/>
</dbReference>
<dbReference type="GO" id="GO:0016301">
    <property type="term" value="F:kinase activity"/>
    <property type="evidence" value="ECO:0007669"/>
    <property type="project" value="UniProtKB-KW"/>
</dbReference>
<evidence type="ECO:0000256" key="2">
    <source>
        <dbReference type="ARBA" id="ARBA00012438"/>
    </source>
</evidence>
<keyword evidence="4 8" id="KW-0418">Kinase</keyword>
<dbReference type="Pfam" id="PF13426">
    <property type="entry name" value="PAS_9"/>
    <property type="match status" value="2"/>
</dbReference>
<dbReference type="CDD" id="cd00082">
    <property type="entry name" value="HisKA"/>
    <property type="match status" value="1"/>
</dbReference>
<dbReference type="Pfam" id="PF00512">
    <property type="entry name" value="HisKA"/>
    <property type="match status" value="1"/>
</dbReference>
<evidence type="ECO:0000259" key="6">
    <source>
        <dbReference type="PROSITE" id="PS50109"/>
    </source>
</evidence>
<dbReference type="RefSeq" id="WP_216456907.1">
    <property type="nucleotide sequence ID" value="NZ_JAHLQL010000002.1"/>
</dbReference>
<comment type="catalytic activity">
    <reaction evidence="1">
        <text>ATP + protein L-histidine = ADP + protein N-phospho-L-histidine.</text>
        <dbReference type="EC" id="2.7.13.3"/>
    </reaction>
</comment>
<dbReference type="SMART" id="SM00388">
    <property type="entry name" value="HisKA"/>
    <property type="match status" value="1"/>
</dbReference>
<keyword evidence="5" id="KW-0902">Two-component regulatory system</keyword>
<dbReference type="EC" id="2.7.13.3" evidence="2"/>
<reference evidence="8 9" key="1">
    <citation type="submission" date="2021-06" db="EMBL/GenBank/DDBJ databases">
        <authorList>
            <person name="Sun Q."/>
            <person name="Li D."/>
        </authorList>
    </citation>
    <scope>NUCLEOTIDE SEQUENCE [LARGE SCALE GENOMIC DNA]</scope>
    <source>
        <strain evidence="8 9">MSJ-4</strain>
    </source>
</reference>
<evidence type="ECO:0000259" key="7">
    <source>
        <dbReference type="PROSITE" id="PS50112"/>
    </source>
</evidence>
<feature type="domain" description="PAS" evidence="7">
    <location>
        <begin position="26"/>
        <end position="52"/>
    </location>
</feature>
<evidence type="ECO:0000256" key="1">
    <source>
        <dbReference type="ARBA" id="ARBA00000085"/>
    </source>
</evidence>
<dbReference type="InterPro" id="IPR000014">
    <property type="entry name" value="PAS"/>
</dbReference>
<evidence type="ECO:0000313" key="9">
    <source>
        <dbReference type="Proteomes" id="UP000736583"/>
    </source>
</evidence>
<dbReference type="InterPro" id="IPR003661">
    <property type="entry name" value="HisK_dim/P_dom"/>
</dbReference>
<evidence type="ECO:0000256" key="4">
    <source>
        <dbReference type="ARBA" id="ARBA00022777"/>
    </source>
</evidence>
<dbReference type="PROSITE" id="PS50109">
    <property type="entry name" value="HIS_KIN"/>
    <property type="match status" value="1"/>
</dbReference>
<dbReference type="EMBL" id="JAHLQL010000002">
    <property type="protein sequence ID" value="MBU5592017.1"/>
    <property type="molecule type" value="Genomic_DNA"/>
</dbReference>
<keyword evidence="3" id="KW-0808">Transferase</keyword>